<dbReference type="Proteomes" id="UP001215598">
    <property type="component" value="Unassembled WGS sequence"/>
</dbReference>
<keyword evidence="2" id="KW-1185">Reference proteome</keyword>
<dbReference type="EMBL" id="JARKIB010000249">
    <property type="protein sequence ID" value="KAJ7719678.1"/>
    <property type="molecule type" value="Genomic_DNA"/>
</dbReference>
<accession>A0AAD7MJJ6</accession>
<sequence length="307" mass="34285">MKNGRTFASCPLPILLLSPCPFLHSLYSNIARWRSRRRSTLFPRPVSPHCVAVTIAVPRVRPALVCTTRTTHLHPRRDTVAVCVRGRRALRVPAQCTWAHRTHLPIPILPLFPLPFPPRSHHTPPRCIAVAATVPCVRPALVYTAAQHTRADSSALGTIYLVPSVRIHTRTPRGRRVRGDFTAAHSSSSRAHTYLRNYAPGVACVHVRALHTNTVRVQMPLPRLRCAHQAPVLTHTCAGTKLAQSAQYTPYQRCRSFPCLSTHTLFPPDPLPSPPSPYPHPYAAPPIVVPTYLNTIYILRQIMNPRQ</sequence>
<comment type="caution">
    <text evidence="1">The sequence shown here is derived from an EMBL/GenBank/DDBJ whole genome shotgun (WGS) entry which is preliminary data.</text>
</comment>
<reference evidence="1" key="1">
    <citation type="submission" date="2023-03" db="EMBL/GenBank/DDBJ databases">
        <title>Massive genome expansion in bonnet fungi (Mycena s.s.) driven by repeated elements and novel gene families across ecological guilds.</title>
        <authorList>
            <consortium name="Lawrence Berkeley National Laboratory"/>
            <person name="Harder C.B."/>
            <person name="Miyauchi S."/>
            <person name="Viragh M."/>
            <person name="Kuo A."/>
            <person name="Thoen E."/>
            <person name="Andreopoulos B."/>
            <person name="Lu D."/>
            <person name="Skrede I."/>
            <person name="Drula E."/>
            <person name="Henrissat B."/>
            <person name="Morin E."/>
            <person name="Kohler A."/>
            <person name="Barry K."/>
            <person name="LaButti K."/>
            <person name="Morin E."/>
            <person name="Salamov A."/>
            <person name="Lipzen A."/>
            <person name="Mereny Z."/>
            <person name="Hegedus B."/>
            <person name="Baldrian P."/>
            <person name="Stursova M."/>
            <person name="Weitz H."/>
            <person name="Taylor A."/>
            <person name="Grigoriev I.V."/>
            <person name="Nagy L.G."/>
            <person name="Martin F."/>
            <person name="Kauserud H."/>
        </authorList>
    </citation>
    <scope>NUCLEOTIDE SEQUENCE</scope>
    <source>
        <strain evidence="1">CBHHK182m</strain>
    </source>
</reference>
<evidence type="ECO:0000313" key="1">
    <source>
        <dbReference type="EMBL" id="KAJ7719678.1"/>
    </source>
</evidence>
<name>A0AAD7MJJ6_9AGAR</name>
<organism evidence="1 2">
    <name type="scientific">Mycena metata</name>
    <dbReference type="NCBI Taxonomy" id="1033252"/>
    <lineage>
        <taxon>Eukaryota</taxon>
        <taxon>Fungi</taxon>
        <taxon>Dikarya</taxon>
        <taxon>Basidiomycota</taxon>
        <taxon>Agaricomycotina</taxon>
        <taxon>Agaricomycetes</taxon>
        <taxon>Agaricomycetidae</taxon>
        <taxon>Agaricales</taxon>
        <taxon>Marasmiineae</taxon>
        <taxon>Mycenaceae</taxon>
        <taxon>Mycena</taxon>
    </lineage>
</organism>
<gene>
    <name evidence="1" type="ORF">B0H16DRAFT_1739260</name>
</gene>
<protein>
    <submittedName>
        <fullName evidence="1">Uncharacterized protein</fullName>
    </submittedName>
</protein>
<dbReference type="AlphaFoldDB" id="A0AAD7MJJ6"/>
<evidence type="ECO:0000313" key="2">
    <source>
        <dbReference type="Proteomes" id="UP001215598"/>
    </source>
</evidence>
<proteinExistence type="predicted"/>